<gene>
    <name evidence="1" type="ORF">E6O51_11975</name>
</gene>
<dbReference type="Proteomes" id="UP000307956">
    <property type="component" value="Unassembled WGS sequence"/>
</dbReference>
<comment type="caution">
    <text evidence="1">The sequence shown here is derived from an EMBL/GenBank/DDBJ whole genome shotgun (WGS) entry which is preliminary data.</text>
</comment>
<name>A0A4S4AMV9_9RHOO</name>
<reference evidence="1 2" key="1">
    <citation type="submission" date="2019-04" db="EMBL/GenBank/DDBJ databases">
        <title>Azoarcus rhizosphaerae sp. nov. isolated from rhizosphere of Ficus religiosa.</title>
        <authorList>
            <person name="Lin S.-Y."/>
            <person name="Hameed A."/>
            <person name="Hsu Y.-H."/>
            <person name="Young C.-C."/>
        </authorList>
    </citation>
    <scope>NUCLEOTIDE SEQUENCE [LARGE SCALE GENOMIC DNA]</scope>
    <source>
        <strain evidence="1 2">CC-YHH848</strain>
    </source>
</reference>
<sequence length="120" mass="12908">MAGNDPTPAVDWKTLLHQAVADANQAGGRGGVTRVARCLGVSRAYVSQALNGLRPHVPPAFIARVIDRLHVVAECPASNQPQPRSECRRLALGAAPTHNPLAMRFWKACQSCPHRPEETA</sequence>
<protein>
    <submittedName>
        <fullName evidence="1">XRE family transcriptional regulator</fullName>
    </submittedName>
</protein>
<dbReference type="EMBL" id="SSOD01000008">
    <property type="protein sequence ID" value="THF60940.1"/>
    <property type="molecule type" value="Genomic_DNA"/>
</dbReference>
<evidence type="ECO:0000313" key="2">
    <source>
        <dbReference type="Proteomes" id="UP000307956"/>
    </source>
</evidence>
<proteinExistence type="predicted"/>
<organism evidence="1 2">
    <name type="scientific">Pseudothauera rhizosphaerae</name>
    <dbReference type="NCBI Taxonomy" id="2565932"/>
    <lineage>
        <taxon>Bacteria</taxon>
        <taxon>Pseudomonadati</taxon>
        <taxon>Pseudomonadota</taxon>
        <taxon>Betaproteobacteria</taxon>
        <taxon>Rhodocyclales</taxon>
        <taxon>Zoogloeaceae</taxon>
        <taxon>Pseudothauera</taxon>
    </lineage>
</organism>
<evidence type="ECO:0000313" key="1">
    <source>
        <dbReference type="EMBL" id="THF60940.1"/>
    </source>
</evidence>
<dbReference type="OrthoDB" id="7358102at2"/>
<dbReference type="AlphaFoldDB" id="A0A4S4AMV9"/>
<keyword evidence="2" id="KW-1185">Reference proteome</keyword>
<accession>A0A4S4AMV9</accession>
<dbReference type="RefSeq" id="WP_136385214.1">
    <property type="nucleotide sequence ID" value="NZ_SSOD01000008.1"/>
</dbReference>